<dbReference type="InterPro" id="IPR036188">
    <property type="entry name" value="FAD/NAD-bd_sf"/>
</dbReference>
<dbReference type="Pfam" id="PF00732">
    <property type="entry name" value="GMC_oxred_N"/>
    <property type="match status" value="1"/>
</dbReference>
<evidence type="ECO:0000313" key="10">
    <source>
        <dbReference type="Proteomes" id="UP001227162"/>
    </source>
</evidence>
<dbReference type="PANTHER" id="PTHR11552:SF147">
    <property type="entry name" value="CHOLINE DEHYDROGENASE, MITOCHONDRIAL"/>
    <property type="match status" value="1"/>
</dbReference>
<dbReference type="InterPro" id="IPR007867">
    <property type="entry name" value="GMC_OxRtase_C"/>
</dbReference>
<dbReference type="GO" id="GO:0050660">
    <property type="term" value="F:flavin adenine dinucleotide binding"/>
    <property type="evidence" value="ECO:0007669"/>
    <property type="project" value="InterPro"/>
</dbReference>
<dbReference type="GO" id="GO:0016614">
    <property type="term" value="F:oxidoreductase activity, acting on CH-OH group of donors"/>
    <property type="evidence" value="ECO:0007669"/>
    <property type="project" value="InterPro"/>
</dbReference>
<dbReference type="Pfam" id="PF05199">
    <property type="entry name" value="GMC_oxred_C"/>
    <property type="match status" value="1"/>
</dbReference>
<evidence type="ECO:0000256" key="6">
    <source>
        <dbReference type="RuleBase" id="RU003968"/>
    </source>
</evidence>
<name>A0AAJ1UAX1_9RHOB</name>
<dbReference type="InterPro" id="IPR000172">
    <property type="entry name" value="GMC_OxRdtase_N"/>
</dbReference>
<accession>A0AAJ1UAX1</accession>
<dbReference type="Proteomes" id="UP001227162">
    <property type="component" value="Unassembled WGS sequence"/>
</dbReference>
<dbReference type="SUPFAM" id="SSF51905">
    <property type="entry name" value="FAD/NAD(P)-binding domain"/>
    <property type="match status" value="1"/>
</dbReference>
<evidence type="ECO:0000256" key="1">
    <source>
        <dbReference type="ARBA" id="ARBA00001974"/>
    </source>
</evidence>
<keyword evidence="4 5" id="KW-0274">FAD</keyword>
<feature type="binding site" evidence="5">
    <location>
        <position position="224"/>
    </location>
    <ligand>
        <name>FAD</name>
        <dbReference type="ChEBI" id="CHEBI:57692"/>
    </ligand>
</feature>
<keyword evidence="3 6" id="KW-0285">Flavoprotein</keyword>
<feature type="domain" description="Glucose-methanol-choline oxidoreductase N-terminal" evidence="8">
    <location>
        <begin position="259"/>
        <end position="273"/>
    </location>
</feature>
<evidence type="ECO:0000259" key="8">
    <source>
        <dbReference type="PROSITE" id="PS00624"/>
    </source>
</evidence>
<protein>
    <submittedName>
        <fullName evidence="9">GMC family oxidoreductase N-terminal domain-containing protein</fullName>
    </submittedName>
</protein>
<proteinExistence type="inferred from homology"/>
<evidence type="ECO:0000256" key="4">
    <source>
        <dbReference type="ARBA" id="ARBA00022827"/>
    </source>
</evidence>
<dbReference type="Gene3D" id="3.50.50.60">
    <property type="entry name" value="FAD/NAD(P)-binding domain"/>
    <property type="match status" value="1"/>
</dbReference>
<comment type="similarity">
    <text evidence="2 6">Belongs to the GMC oxidoreductase family.</text>
</comment>
<dbReference type="AlphaFoldDB" id="A0AAJ1UAX1"/>
<evidence type="ECO:0000256" key="2">
    <source>
        <dbReference type="ARBA" id="ARBA00010790"/>
    </source>
</evidence>
<evidence type="ECO:0000259" key="7">
    <source>
        <dbReference type="PROSITE" id="PS00623"/>
    </source>
</evidence>
<dbReference type="PROSITE" id="PS00624">
    <property type="entry name" value="GMC_OXRED_2"/>
    <property type="match status" value="1"/>
</dbReference>
<dbReference type="Gene3D" id="3.30.560.10">
    <property type="entry name" value="Glucose Oxidase, domain 3"/>
    <property type="match status" value="1"/>
</dbReference>
<dbReference type="PANTHER" id="PTHR11552">
    <property type="entry name" value="GLUCOSE-METHANOL-CHOLINE GMC OXIDOREDUCTASE"/>
    <property type="match status" value="1"/>
</dbReference>
<sequence>MNETPFDYIVVGAGSAGCAVAERLTRDGRTRVLLIEAGGSDKRFWIKVPLGYGVNFANPRLNWSYHAEPDAGLNGRAIYWPRGRVIGGSSSINAMAYMRGLPHDFDDWESAGARGWSWQDVRPAYEQLERHFERDTDGTLRQRGDGPLAISDLSEQMNPFSERFLTAAEQNGWARSDNLSAVTDQAVGYYRSTVRRGFRWSSADAFLAPARGRGNLRVVSGALVEKVILQGRRAIGVRFRHKGRVQEVRAGREVILSAGAINSPKLLQLSGIGPAAQLRALGIVPLHDLREVGRGLQDHLAISYLYRSNVPTLNNILGRMSGRMMAGLRYLATRRGPLAVPINQVGGYIRSDPALARPDMQIYCNPMSYGTDAAGRTHLDPAPGYLLCAQPCRPDSRGEVLLRSSDPEDAPLIRPNSLATEHDRDAARRALRLIAQMARAPALAEVTRQRLTPAPDLTDPDALLEDFRARASTVFHPTSTCRMGHGPQDSVLDHRLRVHGIAGLRVVDASAFPSVTSGNTNAPTIMLASRAAGMIVEDSANAPDRALAQVG</sequence>
<gene>
    <name evidence="9" type="ORF">NOI20_10135</name>
</gene>
<organism evidence="9 10">
    <name type="scientific">Rhodalgimonas zhirmunskyi</name>
    <dbReference type="NCBI Taxonomy" id="2964767"/>
    <lineage>
        <taxon>Bacteria</taxon>
        <taxon>Pseudomonadati</taxon>
        <taxon>Pseudomonadota</taxon>
        <taxon>Alphaproteobacteria</taxon>
        <taxon>Rhodobacterales</taxon>
        <taxon>Roseobacteraceae</taxon>
        <taxon>Rhodalgimonas</taxon>
    </lineage>
</organism>
<dbReference type="InterPro" id="IPR012132">
    <property type="entry name" value="GMC_OxRdtase"/>
</dbReference>
<dbReference type="PIRSF" id="PIRSF000137">
    <property type="entry name" value="Alcohol_oxidase"/>
    <property type="match status" value="1"/>
</dbReference>
<dbReference type="SUPFAM" id="SSF54373">
    <property type="entry name" value="FAD-linked reductases, C-terminal domain"/>
    <property type="match status" value="1"/>
</dbReference>
<dbReference type="PROSITE" id="PS00623">
    <property type="entry name" value="GMC_OXRED_1"/>
    <property type="match status" value="1"/>
</dbReference>
<feature type="domain" description="Glucose-methanol-choline oxidoreductase N-terminal" evidence="7">
    <location>
        <begin position="83"/>
        <end position="106"/>
    </location>
</feature>
<feature type="binding site" evidence="5">
    <location>
        <position position="85"/>
    </location>
    <ligand>
        <name>FAD</name>
        <dbReference type="ChEBI" id="CHEBI:57692"/>
    </ligand>
</feature>
<keyword evidence="10" id="KW-1185">Reference proteome</keyword>
<reference evidence="9" key="2">
    <citation type="submission" date="2023-04" db="EMBL/GenBank/DDBJ databases">
        <title>'Rhodoalgimonas zhirmunskyi' gen. nov., isolated from a red alga.</title>
        <authorList>
            <person name="Nedashkovskaya O.I."/>
            <person name="Otstavnykh N.Y."/>
            <person name="Bystritskaya E.P."/>
            <person name="Balabanova L.A."/>
            <person name="Isaeva M.P."/>
        </authorList>
    </citation>
    <scope>NUCLEOTIDE SEQUENCE</scope>
    <source>
        <strain evidence="9">10Alg 79</strain>
    </source>
</reference>
<comment type="caution">
    <text evidence="9">The sequence shown here is derived from an EMBL/GenBank/DDBJ whole genome shotgun (WGS) entry which is preliminary data.</text>
</comment>
<reference evidence="9" key="1">
    <citation type="submission" date="2022-07" db="EMBL/GenBank/DDBJ databases">
        <authorList>
            <person name="Otstavnykh N."/>
            <person name="Isaeva M."/>
            <person name="Bystritskaya E."/>
        </authorList>
    </citation>
    <scope>NUCLEOTIDE SEQUENCE</scope>
    <source>
        <strain evidence="9">10Alg 79</strain>
    </source>
</reference>
<dbReference type="RefSeq" id="WP_317626066.1">
    <property type="nucleotide sequence ID" value="NZ_JANFFA010000002.1"/>
</dbReference>
<dbReference type="EMBL" id="JANFFA010000002">
    <property type="protein sequence ID" value="MDQ2094468.1"/>
    <property type="molecule type" value="Genomic_DNA"/>
</dbReference>
<evidence type="ECO:0000256" key="3">
    <source>
        <dbReference type="ARBA" id="ARBA00022630"/>
    </source>
</evidence>
<evidence type="ECO:0000256" key="5">
    <source>
        <dbReference type="PIRSR" id="PIRSR000137-2"/>
    </source>
</evidence>
<comment type="cofactor">
    <cofactor evidence="1 5">
        <name>FAD</name>
        <dbReference type="ChEBI" id="CHEBI:57692"/>
    </cofactor>
</comment>
<evidence type="ECO:0000313" key="9">
    <source>
        <dbReference type="EMBL" id="MDQ2094468.1"/>
    </source>
</evidence>